<sequence length="2052" mass="211391">MGNDRRRLKRATAPVAFSAIGAVVATGAFLYPGFDTADLDLHDAGIWVTHHGGGYVGHLNHESHILDGGFRPPVEDFQLHQEGATALMLDPASGALTGIDTAAMVAGDQVMMPATQDFALGDGVISVNNPEEGTVFAGTADPAPQISAEEPLYETEGGVASTTSMDGEVLVADLAAEEIVRFGTEGAEPSAGLVETGRESLDGLAGLAEPQVVAVGDRAVVVDPESGTVSWSGRTVQDERLVGAVPQPSGPQSGEIALSTPQELLAVDLSGGQIRSLPLVPPEDLSAGSTTPAGASQDAGATGPVRVGACVHAASAVTGHYLQDCAGEAQDQIVPIPELTGGSQLVFRVNRGHVVLNDTASGTTWMVLDQMKVVANWDDLEPPKGEGEEKDEESDEVTQETALPERQEENRPPVAVDDSFGVRPGRTTQLPVLFNDSDPDGDVLTASLDGEQPSVGTVQEIIDGVGLQIVVPESASGRSQVTYVADDGRGGADSAQVSLRVVPDSENTAPTQERIPVLRVPAGESVTSQVLTDWIDPDGDDLQLVGALAEEPDSVRVRPDGHLTFQDNTGEAGRKELAITVSDGRESAEGKIQVEVLERGSVHPPITQADHVTVQAGQDITFSPLENDTDPLGGQLRLAHVGPVAQAELDYSTAGGSVSWYSETPGTYYVEYLAANDYDSAPGLIRVDVVEPEDGAGLPVAVRDIALVPAGGETLVNVLGNDTDPSGGVLVVQGVGSATSEAGAPAPLKMAVEDLNHIRVVDAGGLAGPATFTYLVSNAEGTSEGEVTVIPLPEPEVMQPPVAVADAATVRVGDVVTIDVLANDSHPNQEQLTLVPELDRQAAEGQGIGFVSDGTVRFRAGGEPGRATLAYTVRAPDGQEASASVDITLAPMDRESNNPPVPTSVSSRVLAGESVVVPLPLDGIDPDGDSVTLQGVQSPPSQGSVRMEKGQLVYTASEAATGSDSFTYAVADRLGAQATGTVTIGIAQPLNTNHPPVALDDAVEVRTGRTFTTNVLANDADPDGDEVTLVQDRFTSNQPEVPVDIVDGRVRVVTPETEGFLNIGYTITDPSGATDTANLSIRVDEEAPLMPPVARDDLVGAEEINGREQVSVSVLDNDEDPDGAVEDLELGVDEAASAAGARVDGTNVVIPVEDAAQVVMYTVTDIDGGVGRAFVFVPGNDHRAPWLSTGEPLRIVAGEELRVDLTEHIGVREGRAPRLTGDSAASATPASAAFTVASATEVRFTAPADYAGGASVNVTVTDGESGSDPNGLVSTLSIPVRVEPRPEENNPPTVRSSSMQIEQGGDPVTLDLAPLASDADGDELTFTRGEVGGEVAAALQGTELTVTPSTNAQRGTTGTVAFSVSDGEADPVSAQIAVDIVGTSRELPRALDDSVPDARSGEPVTVQVLENDVNPFEGEGPLTVTGAQVTTGEGSAATDGTAVTVTPGADYSGRMQVSYTIQDLTDDPTREVQGNITVVVKGRPGVPGVPRIESVADQTVELSWGAPPDHGDPITGYTVTDTTTGRSQECASTACSITDLTNAVEHRFAVTATNSVGESDPSASSMPAIPDVRPEQPAPPTAGAGDGAVALQWTPPENRGSAISDYRVQMTPAPAGGSLRSAGAGTSLAWDGLNNGMAYQFRIQAVNQAQEPSEWSGWSMAATPAGKPFAPGTPSAVRDESAVDGGVVRVSWAAADDNGAALRDYTVTAHGGGSTQTRTVSAGSTSVNWTGLNTSTAYSFSVVARNAKGASPSSGRSAAVTPYGRPGAITGLTTEATGSDRQLDISFSGAASNGSPVTYQYNVGGGWSSLGSATSGTISVPANGSSYQLTVRATNDAGAGTSQTVATQVAYGPFAMPTIQATPQQGTVKFTWSPTSASSIGNGRSVTVTPTVNSSTVDNNGSYTTARTRAATNYTMTLKVCVTGTSTCDTVTKSATSVRIPDPSVSISRGGSAADYARCSTGEFTDCWLTNKTFSNFDPGTTIRYTCTAIRSSATGQPGGVFTFGDYSVTVDSSGSATQNNTNCIAHDGHRQIWLDLTSHGIESNRIQGPGD</sequence>
<feature type="compositionally biased region" description="Acidic residues" evidence="4">
    <location>
        <begin position="388"/>
        <end position="398"/>
    </location>
</feature>
<keyword evidence="1" id="KW-0677">Repeat</keyword>
<dbReference type="PANTHER" id="PTHR13817">
    <property type="entry name" value="TITIN"/>
    <property type="match status" value="1"/>
</dbReference>
<proteinExistence type="predicted"/>
<evidence type="ECO:0000313" key="8">
    <source>
        <dbReference type="Proteomes" id="UP001484097"/>
    </source>
</evidence>
<dbReference type="PANTHER" id="PTHR13817:SF73">
    <property type="entry name" value="FIBRONECTIN TYPE-III DOMAIN-CONTAINING PROTEIN"/>
    <property type="match status" value="1"/>
</dbReference>
<dbReference type="Gene3D" id="2.60.40.10">
    <property type="entry name" value="Immunoglobulins"/>
    <property type="match status" value="3"/>
</dbReference>
<dbReference type="SUPFAM" id="SSF49265">
    <property type="entry name" value="Fibronectin type III"/>
    <property type="match status" value="3"/>
</dbReference>
<dbReference type="EMBL" id="JBDXMX010000001">
    <property type="protein sequence ID" value="MEO9246699.1"/>
    <property type="molecule type" value="Genomic_DNA"/>
</dbReference>
<organism evidence="7 8">
    <name type="scientific">Citricoccus nitrophenolicus</name>
    <dbReference type="NCBI Taxonomy" id="863575"/>
    <lineage>
        <taxon>Bacteria</taxon>
        <taxon>Bacillati</taxon>
        <taxon>Actinomycetota</taxon>
        <taxon>Actinomycetes</taxon>
        <taxon>Micrococcales</taxon>
        <taxon>Micrococcaceae</taxon>
        <taxon>Citricoccus</taxon>
    </lineage>
</organism>
<feature type="transmembrane region" description="Helical" evidence="5">
    <location>
        <begin position="12"/>
        <end position="31"/>
    </location>
</feature>
<evidence type="ECO:0000256" key="4">
    <source>
        <dbReference type="SAM" id="MobiDB-lite"/>
    </source>
</evidence>
<dbReference type="Gene3D" id="2.60.40.2810">
    <property type="match status" value="1"/>
</dbReference>
<keyword evidence="3" id="KW-0119">Carbohydrate metabolism</keyword>
<evidence type="ECO:0000256" key="3">
    <source>
        <dbReference type="ARBA" id="ARBA00023326"/>
    </source>
</evidence>
<keyword evidence="3" id="KW-0624">Polysaccharide degradation</keyword>
<dbReference type="InterPro" id="IPR050964">
    <property type="entry name" value="Striated_Muscle_Regulatory"/>
</dbReference>
<dbReference type="Pfam" id="PF00041">
    <property type="entry name" value="fn3"/>
    <property type="match status" value="3"/>
</dbReference>
<dbReference type="InterPro" id="IPR013783">
    <property type="entry name" value="Ig-like_fold"/>
</dbReference>
<accession>A0ABV0IGB2</accession>
<protein>
    <submittedName>
        <fullName evidence="7">Ig-like domain-containing protein</fullName>
    </submittedName>
</protein>
<evidence type="ECO:0000256" key="1">
    <source>
        <dbReference type="ARBA" id="ARBA00022737"/>
    </source>
</evidence>
<keyword evidence="5" id="KW-0812">Transmembrane</keyword>
<name>A0ABV0IGB2_9MICC</name>
<keyword evidence="8" id="KW-1185">Reference proteome</keyword>
<reference evidence="7 8" key="1">
    <citation type="submission" date="2024-05" db="EMBL/GenBank/DDBJ databases">
        <authorList>
            <person name="Yi C."/>
        </authorList>
    </citation>
    <scope>NUCLEOTIDE SEQUENCE [LARGE SCALE GENOMIC DNA]</scope>
    <source>
        <strain evidence="7 8">XS13</strain>
    </source>
</reference>
<feature type="domain" description="Fibronectin type-III" evidence="6">
    <location>
        <begin position="1573"/>
        <end position="1666"/>
    </location>
</feature>
<keyword evidence="5" id="KW-1133">Transmembrane helix</keyword>
<feature type="region of interest" description="Disordered" evidence="4">
    <location>
        <begin position="378"/>
        <end position="437"/>
    </location>
</feature>
<dbReference type="PROSITE" id="PS50853">
    <property type="entry name" value="FN3"/>
    <property type="match status" value="3"/>
</dbReference>
<dbReference type="NCBIfam" id="NF012211">
    <property type="entry name" value="tand_rpt_95"/>
    <property type="match status" value="1"/>
</dbReference>
<dbReference type="SMART" id="SM00060">
    <property type="entry name" value="FN3"/>
    <property type="match status" value="5"/>
</dbReference>
<comment type="caution">
    <text evidence="7">The sequence shown here is derived from an EMBL/GenBank/DDBJ whole genome shotgun (WGS) entry which is preliminary data.</text>
</comment>
<feature type="domain" description="Fibronectin type-III" evidence="6">
    <location>
        <begin position="1486"/>
        <end position="1572"/>
    </location>
</feature>
<dbReference type="InterPro" id="IPR003961">
    <property type="entry name" value="FN3_dom"/>
</dbReference>
<keyword evidence="2" id="KW-0326">Glycosidase</keyword>
<evidence type="ECO:0000259" key="6">
    <source>
        <dbReference type="PROSITE" id="PS50853"/>
    </source>
</evidence>
<evidence type="ECO:0000256" key="2">
    <source>
        <dbReference type="ARBA" id="ARBA00023295"/>
    </source>
</evidence>
<evidence type="ECO:0000256" key="5">
    <source>
        <dbReference type="SAM" id="Phobius"/>
    </source>
</evidence>
<evidence type="ECO:0000313" key="7">
    <source>
        <dbReference type="EMBL" id="MEO9246699.1"/>
    </source>
</evidence>
<dbReference type="RefSeq" id="WP_347918934.1">
    <property type="nucleotide sequence ID" value="NZ_JBDXMX010000001.1"/>
</dbReference>
<dbReference type="Pfam" id="PF17963">
    <property type="entry name" value="Big_9"/>
    <property type="match status" value="8"/>
</dbReference>
<dbReference type="Proteomes" id="UP001484097">
    <property type="component" value="Unassembled WGS sequence"/>
</dbReference>
<feature type="region of interest" description="Disordered" evidence="4">
    <location>
        <begin position="279"/>
        <end position="302"/>
    </location>
</feature>
<dbReference type="CDD" id="cd00063">
    <property type="entry name" value="FN3"/>
    <property type="match status" value="3"/>
</dbReference>
<keyword evidence="5" id="KW-0472">Membrane</keyword>
<gene>
    <name evidence="7" type="ORF">ABDK96_03295</name>
</gene>
<keyword evidence="2" id="KW-0378">Hydrolase</keyword>
<feature type="domain" description="Fibronectin type-III" evidence="6">
    <location>
        <begin position="1670"/>
        <end position="1764"/>
    </location>
</feature>
<dbReference type="InterPro" id="IPR036116">
    <property type="entry name" value="FN3_sf"/>
</dbReference>